<name>A0A918B3X0_9ACTN</name>
<feature type="chain" id="PRO_5039324052" description="Lipoprotein" evidence="1">
    <location>
        <begin position="22"/>
        <end position="137"/>
    </location>
</feature>
<protein>
    <recommendedName>
        <fullName evidence="4">Lipoprotein</fullName>
    </recommendedName>
</protein>
<sequence length="137" mass="14235">MQCSRRAVRGIVCAASVVAVAGLMSGCSSDDPARAEEWQRVYCTRLGSWQDARDALTVSTGDAGADDARAARSPEFRDAENAAHAAVAASKVLDREGLDHTGGHLVEDTVWAVGGDTEAEGRATSYCSGSGFETLVG</sequence>
<gene>
    <name evidence="2" type="ORF">GCM10010249_30430</name>
</gene>
<dbReference type="AlphaFoldDB" id="A0A918B3X0"/>
<organism evidence="2 3">
    <name type="scientific">Streptomyces roseolilacinus</name>
    <dbReference type="NCBI Taxonomy" id="66904"/>
    <lineage>
        <taxon>Bacteria</taxon>
        <taxon>Bacillati</taxon>
        <taxon>Actinomycetota</taxon>
        <taxon>Actinomycetes</taxon>
        <taxon>Kitasatosporales</taxon>
        <taxon>Streptomycetaceae</taxon>
        <taxon>Streptomyces</taxon>
    </lineage>
</organism>
<proteinExistence type="predicted"/>
<evidence type="ECO:0000313" key="2">
    <source>
        <dbReference type="EMBL" id="GGQ09741.1"/>
    </source>
</evidence>
<reference evidence="2" key="2">
    <citation type="submission" date="2020-09" db="EMBL/GenBank/DDBJ databases">
        <authorList>
            <person name="Sun Q."/>
            <person name="Ohkuma M."/>
        </authorList>
    </citation>
    <scope>NUCLEOTIDE SEQUENCE</scope>
    <source>
        <strain evidence="2">JCM 4335</strain>
    </source>
</reference>
<reference evidence="2" key="1">
    <citation type="journal article" date="2014" name="Int. J. Syst. Evol. Microbiol.">
        <title>Complete genome sequence of Corynebacterium casei LMG S-19264T (=DSM 44701T), isolated from a smear-ripened cheese.</title>
        <authorList>
            <consortium name="US DOE Joint Genome Institute (JGI-PGF)"/>
            <person name="Walter F."/>
            <person name="Albersmeier A."/>
            <person name="Kalinowski J."/>
            <person name="Ruckert C."/>
        </authorList>
    </citation>
    <scope>NUCLEOTIDE SEQUENCE</scope>
    <source>
        <strain evidence="2">JCM 4335</strain>
    </source>
</reference>
<comment type="caution">
    <text evidence="2">The sequence shown here is derived from an EMBL/GenBank/DDBJ whole genome shotgun (WGS) entry which is preliminary data.</text>
</comment>
<dbReference type="PROSITE" id="PS51257">
    <property type="entry name" value="PROKAR_LIPOPROTEIN"/>
    <property type="match status" value="1"/>
</dbReference>
<keyword evidence="3" id="KW-1185">Reference proteome</keyword>
<dbReference type="Proteomes" id="UP000654123">
    <property type="component" value="Unassembled WGS sequence"/>
</dbReference>
<evidence type="ECO:0008006" key="4">
    <source>
        <dbReference type="Google" id="ProtNLM"/>
    </source>
</evidence>
<feature type="signal peptide" evidence="1">
    <location>
        <begin position="1"/>
        <end position="21"/>
    </location>
</feature>
<evidence type="ECO:0000256" key="1">
    <source>
        <dbReference type="SAM" id="SignalP"/>
    </source>
</evidence>
<evidence type="ECO:0000313" key="3">
    <source>
        <dbReference type="Proteomes" id="UP000654123"/>
    </source>
</evidence>
<dbReference type="EMBL" id="BMSV01000005">
    <property type="protein sequence ID" value="GGQ09741.1"/>
    <property type="molecule type" value="Genomic_DNA"/>
</dbReference>
<dbReference type="RefSeq" id="WP_189533955.1">
    <property type="nucleotide sequence ID" value="NZ_BMSV01000005.1"/>
</dbReference>
<keyword evidence="1" id="KW-0732">Signal</keyword>
<accession>A0A918B3X0</accession>